<keyword evidence="8 10" id="KW-0472">Membrane</keyword>
<dbReference type="CDD" id="cd07346">
    <property type="entry name" value="ABC_6TM_exporters"/>
    <property type="match status" value="1"/>
</dbReference>
<evidence type="ECO:0000256" key="8">
    <source>
        <dbReference type="ARBA" id="ARBA00023136"/>
    </source>
</evidence>
<dbReference type="InterPro" id="IPR036640">
    <property type="entry name" value="ABC1_TM_sf"/>
</dbReference>
<dbReference type="InterPro" id="IPR027417">
    <property type="entry name" value="P-loop_NTPase"/>
</dbReference>
<dbReference type="NCBIfam" id="TIGR03797">
    <property type="entry name" value="NHLM_micro_ABC2"/>
    <property type="match status" value="1"/>
</dbReference>
<dbReference type="PANTHER" id="PTHR24221:SF654">
    <property type="entry name" value="ATP-BINDING CASSETTE SUB-FAMILY B MEMBER 6"/>
    <property type="match status" value="1"/>
</dbReference>
<dbReference type="InterPro" id="IPR011527">
    <property type="entry name" value="ABC1_TM_dom"/>
</dbReference>
<feature type="transmembrane region" description="Helical" evidence="10">
    <location>
        <begin position="423"/>
        <end position="444"/>
    </location>
</feature>
<dbReference type="PROSITE" id="PS00211">
    <property type="entry name" value="ABC_TRANSPORTER_1"/>
    <property type="match status" value="1"/>
</dbReference>
<dbReference type="PROSITE" id="PS50929">
    <property type="entry name" value="ABC_TM1F"/>
    <property type="match status" value="1"/>
</dbReference>
<dbReference type="InterPro" id="IPR003593">
    <property type="entry name" value="AAA+_ATPase"/>
</dbReference>
<evidence type="ECO:0000313" key="13">
    <source>
        <dbReference type="EMBL" id="QNP74499.1"/>
    </source>
</evidence>
<keyword evidence="5" id="KW-0547">Nucleotide-binding</keyword>
<dbReference type="SUPFAM" id="SSF52540">
    <property type="entry name" value="P-loop containing nucleoside triphosphate hydrolases"/>
    <property type="match status" value="1"/>
</dbReference>
<evidence type="ECO:0000259" key="12">
    <source>
        <dbReference type="PROSITE" id="PS50929"/>
    </source>
</evidence>
<reference evidence="13 14" key="1">
    <citation type="submission" date="2020-08" db="EMBL/GenBank/DDBJ databases">
        <title>A novel species.</title>
        <authorList>
            <person name="Gao J."/>
        </authorList>
    </citation>
    <scope>NUCLEOTIDE SEQUENCE [LARGE SCALE GENOMIC DNA]</scope>
    <source>
        <strain evidence="13 14">CRXT-G-22</strain>
    </source>
</reference>
<evidence type="ECO:0000256" key="6">
    <source>
        <dbReference type="ARBA" id="ARBA00022840"/>
    </source>
</evidence>
<dbReference type="GO" id="GO:0005886">
    <property type="term" value="C:plasma membrane"/>
    <property type="evidence" value="ECO:0007669"/>
    <property type="project" value="UniProtKB-SubCell"/>
</dbReference>
<keyword evidence="14" id="KW-1185">Reference proteome</keyword>
<evidence type="ECO:0000256" key="9">
    <source>
        <dbReference type="ARBA" id="ARBA00061644"/>
    </source>
</evidence>
<evidence type="ECO:0000256" key="4">
    <source>
        <dbReference type="ARBA" id="ARBA00022692"/>
    </source>
</evidence>
<evidence type="ECO:0000313" key="14">
    <source>
        <dbReference type="Proteomes" id="UP000516052"/>
    </source>
</evidence>
<feature type="transmembrane region" description="Helical" evidence="10">
    <location>
        <begin position="387"/>
        <end position="408"/>
    </location>
</feature>
<protein>
    <submittedName>
        <fullName evidence="13">NHLP bacteriocin export ABC transporter permease/ATPase subunit</fullName>
    </submittedName>
</protein>
<keyword evidence="3" id="KW-1003">Cell membrane</keyword>
<dbReference type="GO" id="GO:0016887">
    <property type="term" value="F:ATP hydrolysis activity"/>
    <property type="evidence" value="ECO:0007669"/>
    <property type="project" value="InterPro"/>
</dbReference>
<dbReference type="AlphaFoldDB" id="A0A7H0INY3"/>
<keyword evidence="2" id="KW-0813">Transport</keyword>
<feature type="domain" description="ABC transmembrane type-1" evidence="12">
    <location>
        <begin position="390"/>
        <end position="668"/>
    </location>
</feature>
<comment type="subcellular location">
    <subcellularLocation>
        <location evidence="1">Cell membrane</location>
        <topology evidence="1">Multi-pass membrane protein</topology>
    </subcellularLocation>
</comment>
<dbReference type="GO" id="GO:0005524">
    <property type="term" value="F:ATP binding"/>
    <property type="evidence" value="ECO:0007669"/>
    <property type="project" value="UniProtKB-KW"/>
</dbReference>
<gene>
    <name evidence="13" type="ORF">IAG44_36945</name>
</gene>
<dbReference type="InterPro" id="IPR003439">
    <property type="entry name" value="ABC_transporter-like_ATP-bd"/>
</dbReference>
<dbReference type="EMBL" id="CP060828">
    <property type="protein sequence ID" value="QNP74499.1"/>
    <property type="molecule type" value="Genomic_DNA"/>
</dbReference>
<dbReference type="FunFam" id="3.40.50.300:FF:000299">
    <property type="entry name" value="ABC transporter ATP-binding protein/permease"/>
    <property type="match status" value="1"/>
</dbReference>
<feature type="transmembrane region" description="Helical" evidence="10">
    <location>
        <begin position="651"/>
        <end position="673"/>
    </location>
</feature>
<dbReference type="Gene3D" id="1.20.1560.10">
    <property type="entry name" value="ABC transporter type 1, transmembrane domain"/>
    <property type="match status" value="1"/>
</dbReference>
<dbReference type="InterPro" id="IPR039421">
    <property type="entry name" value="Type_1_exporter"/>
</dbReference>
<keyword evidence="6" id="KW-0067">ATP-binding</keyword>
<dbReference type="RefSeq" id="WP_187751424.1">
    <property type="nucleotide sequence ID" value="NZ_CP060828.1"/>
</dbReference>
<accession>A0A7H0INY3</accession>
<dbReference type="SUPFAM" id="SSF90123">
    <property type="entry name" value="ABC transporter transmembrane region"/>
    <property type="match status" value="1"/>
</dbReference>
<dbReference type="CDD" id="cd03228">
    <property type="entry name" value="ABCC_MRP_Like"/>
    <property type="match status" value="1"/>
</dbReference>
<name>A0A7H0INY3_9ACTN</name>
<dbReference type="PANTHER" id="PTHR24221">
    <property type="entry name" value="ATP-BINDING CASSETTE SUB-FAMILY B"/>
    <property type="match status" value="1"/>
</dbReference>
<feature type="transmembrane region" description="Helical" evidence="10">
    <location>
        <begin position="527"/>
        <end position="547"/>
    </location>
</feature>
<dbReference type="Pfam" id="PF00664">
    <property type="entry name" value="ABC_membrane"/>
    <property type="match status" value="1"/>
</dbReference>
<evidence type="ECO:0000256" key="2">
    <source>
        <dbReference type="ARBA" id="ARBA00022448"/>
    </source>
</evidence>
<evidence type="ECO:0000256" key="7">
    <source>
        <dbReference type="ARBA" id="ARBA00022989"/>
    </source>
</evidence>
<proteinExistence type="inferred from homology"/>
<dbReference type="Gene3D" id="3.40.50.300">
    <property type="entry name" value="P-loop containing nucleotide triphosphate hydrolases"/>
    <property type="match status" value="1"/>
</dbReference>
<evidence type="ECO:0000256" key="5">
    <source>
        <dbReference type="ARBA" id="ARBA00022741"/>
    </source>
</evidence>
<dbReference type="InterPro" id="IPR022515">
    <property type="entry name" value="NHPM_micro_ABC2"/>
</dbReference>
<dbReference type="KEGG" id="sroi:IAG44_36945"/>
<evidence type="ECO:0000259" key="11">
    <source>
        <dbReference type="PROSITE" id="PS50893"/>
    </source>
</evidence>
<comment type="similarity">
    <text evidence="9">Belongs to the ABC transporter superfamily. Lipid exporter (TC 3.A.1.106) family.</text>
</comment>
<dbReference type="Pfam" id="PF00005">
    <property type="entry name" value="ABC_tran"/>
    <property type="match status" value="1"/>
</dbReference>
<dbReference type="PROSITE" id="PS50893">
    <property type="entry name" value="ABC_TRANSPORTER_2"/>
    <property type="match status" value="1"/>
</dbReference>
<feature type="transmembrane region" description="Helical" evidence="10">
    <location>
        <begin position="609"/>
        <end position="631"/>
    </location>
</feature>
<dbReference type="GO" id="GO:0034040">
    <property type="term" value="F:ATPase-coupled lipid transmembrane transporter activity"/>
    <property type="evidence" value="ECO:0007669"/>
    <property type="project" value="TreeGrafter"/>
</dbReference>
<dbReference type="GO" id="GO:0140359">
    <property type="term" value="F:ABC-type transporter activity"/>
    <property type="evidence" value="ECO:0007669"/>
    <property type="project" value="InterPro"/>
</dbReference>
<feature type="domain" description="ABC transporter" evidence="11">
    <location>
        <begin position="700"/>
        <end position="931"/>
    </location>
</feature>
<keyword evidence="7 10" id="KW-1133">Transmembrane helix</keyword>
<keyword evidence="4 10" id="KW-0812">Transmembrane</keyword>
<dbReference type="Proteomes" id="UP000516052">
    <property type="component" value="Chromosome"/>
</dbReference>
<evidence type="ECO:0000256" key="10">
    <source>
        <dbReference type="SAM" id="Phobius"/>
    </source>
</evidence>
<dbReference type="InterPro" id="IPR017871">
    <property type="entry name" value="ABC_transporter-like_CS"/>
</dbReference>
<organism evidence="13 14">
    <name type="scientific">Streptomyces roseirectus</name>
    <dbReference type="NCBI Taxonomy" id="2768066"/>
    <lineage>
        <taxon>Bacteria</taxon>
        <taxon>Bacillati</taxon>
        <taxon>Actinomycetota</taxon>
        <taxon>Actinomycetes</taxon>
        <taxon>Kitasatosporales</taxon>
        <taxon>Streptomycetaceae</taxon>
        <taxon>Streptomyces</taxon>
    </lineage>
</organism>
<sequence>MTAVEEGDLVLGALGQSGVRFDCAGSARLDLEGPQVLWLVASGALDLFAVDAGQEGHWHHLGRLETGSLLLGPVAGAQHTLVARPVRDCVVHRIGLRELYQPVPQEVWSYDEYGNPQYAPLTTSPLEYALSLGVGRSLSILFQAPMGAAEVTDEDVFWMQVPPGSVQYGALYGQEAAADLLMDPAVWQSMVDQQYRLLTTLDRWIEQLERTHETRAAAGIKAGEAVRAQADRTLLASIKKPSARRTTSADADATFAACKLVARAAGIPLTEPARMGAVNDRLDPVEQVALASRVRVRAVRLDGRWWRDDVGPLVGHRALSGAPVALLWRRGGYVAVHPGTGRETPVEKANASEFEPRAVMFYRPLPDRPMGPLGLLRFSMRGTRGDLSMLLLSGLVTVALGALVPIATGKVLGQYVPRAQEGLIVQVCLAVMLSSVVAAAFTLLQNLTILRLEGRIEATLQPAVWDRLLRLPTQFFAARSTGELASAAMGISGIRRLMAGIGPSVAQALTVGAMNLGLLLWYSVPMALAAIGMLVVIGATFLGLGLWQVRWQRRLVVLSNKLNNQAFQTLRGLPKLRVAAAENYAYAAWAAEFARSRELQHRLGRIKNLNTVLGAVYLPLCSLLMFMLLAGPARGSMSASDFLTFNTSVTMLLTSVTSLTGAFVSAVAALPLFEEIRPVLDAVPEVRGAATRPGPLTGALEARRLSFRYSDDGPLVLDDVSFEVRPGEFVAVVGPSGCGKSTLLRLLIGFDRPVSGSVLYDGQDLAALDQSAVRRQCGVVLQHAQPFSGSILDVICGTESYTPEEAMAAAELAGLADDIKRMPMGLHTIVSGAGAISGGQRQRLMIAQALIRRPRILFFDEATSALDNETQRVVIESTRKLNATRLVIAHRLSTVMDADRVVVMENGKIAQQGAPAELLADVGGRLHELVRRQLA</sequence>
<evidence type="ECO:0000256" key="3">
    <source>
        <dbReference type="ARBA" id="ARBA00022475"/>
    </source>
</evidence>
<dbReference type="SMART" id="SM00382">
    <property type="entry name" value="AAA"/>
    <property type="match status" value="1"/>
</dbReference>
<evidence type="ECO:0000256" key="1">
    <source>
        <dbReference type="ARBA" id="ARBA00004651"/>
    </source>
</evidence>